<dbReference type="EMBL" id="CP036525">
    <property type="protein sequence ID" value="QDT03526.1"/>
    <property type="molecule type" value="Genomic_DNA"/>
</dbReference>
<keyword evidence="2 4" id="KW-0808">Transferase</keyword>
<evidence type="ECO:0000256" key="1">
    <source>
        <dbReference type="ARBA" id="ARBA00022676"/>
    </source>
</evidence>
<dbReference type="GO" id="GO:0016758">
    <property type="term" value="F:hexosyltransferase activity"/>
    <property type="evidence" value="ECO:0007669"/>
    <property type="project" value="UniProtKB-ARBA"/>
</dbReference>
<organism evidence="4 5">
    <name type="scientific">Rubripirellula lacrimiformis</name>
    <dbReference type="NCBI Taxonomy" id="1930273"/>
    <lineage>
        <taxon>Bacteria</taxon>
        <taxon>Pseudomonadati</taxon>
        <taxon>Planctomycetota</taxon>
        <taxon>Planctomycetia</taxon>
        <taxon>Pirellulales</taxon>
        <taxon>Pirellulaceae</taxon>
        <taxon>Rubripirellula</taxon>
    </lineage>
</organism>
<dbReference type="KEGG" id="rlc:K227x_19100"/>
<dbReference type="EC" id="2.4.-.-" evidence="4"/>
<keyword evidence="5" id="KW-1185">Reference proteome</keyword>
<gene>
    <name evidence="4" type="primary">epsJ_1</name>
    <name evidence="4" type="ORF">K227x_19100</name>
</gene>
<name>A0A517N8Q9_9BACT</name>
<dbReference type="PANTHER" id="PTHR22916:SF51">
    <property type="entry name" value="GLYCOSYLTRANSFERASE EPSH-RELATED"/>
    <property type="match status" value="1"/>
</dbReference>
<dbReference type="SUPFAM" id="SSF53448">
    <property type="entry name" value="Nucleotide-diphospho-sugar transferases"/>
    <property type="match status" value="1"/>
</dbReference>
<evidence type="ECO:0000256" key="2">
    <source>
        <dbReference type="ARBA" id="ARBA00022679"/>
    </source>
</evidence>
<evidence type="ECO:0000313" key="5">
    <source>
        <dbReference type="Proteomes" id="UP000318538"/>
    </source>
</evidence>
<dbReference type="AlphaFoldDB" id="A0A517N8Q9"/>
<sequence length="319" mass="35366">MRGSESLPTVSVITPCFNAANTIDRMITSVRASSSIAIEIIAIDDFSTDTTIERLRQFTDDKMVIIAQPENCGPSACRNRGIDAAKGDWIAMVDSDDWISPDRLGRMIDVAEANGLDVIGDNQWVCNPAHNSKRKRMGWLDQIETSPNADDLITIGMQQLIKHTGLGIIQPLIRRSFLEQEPIRYRTEFRYGEDYHFLFDLMIAGASLGVIDEPMYFAEINQSGLTSNRVQMFAGMVEVLQSIRQLVAGTPHQLLSKEIDEAIAMCRKTIQYGAVMDPLKSGRILHALGALASNPGFIKQAPGRVWGMLTGRTQAPPRK</sequence>
<reference evidence="4 5" key="1">
    <citation type="submission" date="2019-02" db="EMBL/GenBank/DDBJ databases">
        <title>Deep-cultivation of Planctomycetes and their phenomic and genomic characterization uncovers novel biology.</title>
        <authorList>
            <person name="Wiegand S."/>
            <person name="Jogler M."/>
            <person name="Boedeker C."/>
            <person name="Pinto D."/>
            <person name="Vollmers J."/>
            <person name="Rivas-Marin E."/>
            <person name="Kohn T."/>
            <person name="Peeters S.H."/>
            <person name="Heuer A."/>
            <person name="Rast P."/>
            <person name="Oberbeckmann S."/>
            <person name="Bunk B."/>
            <person name="Jeske O."/>
            <person name="Meyerdierks A."/>
            <person name="Storesund J.E."/>
            <person name="Kallscheuer N."/>
            <person name="Luecker S."/>
            <person name="Lage O.M."/>
            <person name="Pohl T."/>
            <person name="Merkel B.J."/>
            <person name="Hornburger P."/>
            <person name="Mueller R.-W."/>
            <person name="Bruemmer F."/>
            <person name="Labrenz M."/>
            <person name="Spormann A.M."/>
            <person name="Op den Camp H."/>
            <person name="Overmann J."/>
            <person name="Amann R."/>
            <person name="Jetten M.S.M."/>
            <person name="Mascher T."/>
            <person name="Medema M.H."/>
            <person name="Devos D.P."/>
            <person name="Kaster A.-K."/>
            <person name="Ovreas L."/>
            <person name="Rohde M."/>
            <person name="Galperin M.Y."/>
            <person name="Jogler C."/>
        </authorList>
    </citation>
    <scope>NUCLEOTIDE SEQUENCE [LARGE SCALE GENOMIC DNA]</scope>
    <source>
        <strain evidence="4 5">K22_7</strain>
    </source>
</reference>
<dbReference type="InterPro" id="IPR029044">
    <property type="entry name" value="Nucleotide-diphossugar_trans"/>
</dbReference>
<dbReference type="OrthoDB" id="9784574at2"/>
<feature type="domain" description="Glycosyltransferase 2-like" evidence="3">
    <location>
        <begin position="11"/>
        <end position="139"/>
    </location>
</feature>
<dbReference type="Proteomes" id="UP000318538">
    <property type="component" value="Chromosome"/>
</dbReference>
<dbReference type="Pfam" id="PF00535">
    <property type="entry name" value="Glycos_transf_2"/>
    <property type="match status" value="1"/>
</dbReference>
<evidence type="ECO:0000313" key="4">
    <source>
        <dbReference type="EMBL" id="QDT03526.1"/>
    </source>
</evidence>
<dbReference type="Gene3D" id="3.90.550.10">
    <property type="entry name" value="Spore Coat Polysaccharide Biosynthesis Protein SpsA, Chain A"/>
    <property type="match status" value="1"/>
</dbReference>
<accession>A0A517N8Q9</accession>
<dbReference type="InterPro" id="IPR001173">
    <property type="entry name" value="Glyco_trans_2-like"/>
</dbReference>
<evidence type="ECO:0000259" key="3">
    <source>
        <dbReference type="Pfam" id="PF00535"/>
    </source>
</evidence>
<dbReference type="RefSeq" id="WP_145169195.1">
    <property type="nucleotide sequence ID" value="NZ_CP036525.1"/>
</dbReference>
<dbReference type="PANTHER" id="PTHR22916">
    <property type="entry name" value="GLYCOSYLTRANSFERASE"/>
    <property type="match status" value="1"/>
</dbReference>
<keyword evidence="1 4" id="KW-0328">Glycosyltransferase</keyword>
<proteinExistence type="predicted"/>
<protein>
    <submittedName>
        <fullName evidence="4">Putative glycosyltransferase EpsJ</fullName>
        <ecNumber evidence="4">2.4.-.-</ecNumber>
    </submittedName>
</protein>